<evidence type="ECO:0000256" key="6">
    <source>
        <dbReference type="SAM" id="Phobius"/>
    </source>
</evidence>
<dbReference type="InterPro" id="IPR004752">
    <property type="entry name" value="AmpG_permease/AT-1"/>
</dbReference>
<evidence type="ECO:0000256" key="1">
    <source>
        <dbReference type="ARBA" id="ARBA00004141"/>
    </source>
</evidence>
<dbReference type="GO" id="GO:0016020">
    <property type="term" value="C:membrane"/>
    <property type="evidence" value="ECO:0007669"/>
    <property type="project" value="UniProtKB-SubCell"/>
</dbReference>
<evidence type="ECO:0000256" key="5">
    <source>
        <dbReference type="SAM" id="MobiDB-lite"/>
    </source>
</evidence>
<feature type="transmembrane region" description="Helical" evidence="6">
    <location>
        <begin position="125"/>
        <end position="143"/>
    </location>
</feature>
<evidence type="ECO:0000256" key="4">
    <source>
        <dbReference type="ARBA" id="ARBA00023136"/>
    </source>
</evidence>
<gene>
    <name evidence="7" type="primary">MFSD3</name>
    <name evidence="7" type="ORF">PHYBOEH_008300</name>
</gene>
<protein>
    <submittedName>
        <fullName evidence="7">Major facilitator super domain-containing protein 3</fullName>
    </submittedName>
</protein>
<dbReference type="PANTHER" id="PTHR12778:SF9">
    <property type="entry name" value="ACETYL-COENZYME A TRANSPORTER 1"/>
    <property type="match status" value="1"/>
</dbReference>
<comment type="caution">
    <text evidence="7">The sequence shown here is derived from an EMBL/GenBank/DDBJ whole genome shotgun (WGS) entry which is preliminary data.</text>
</comment>
<evidence type="ECO:0000313" key="7">
    <source>
        <dbReference type="EMBL" id="KAG7399657.1"/>
    </source>
</evidence>
<comment type="subcellular location">
    <subcellularLocation>
        <location evidence="1">Membrane</location>
        <topology evidence="1">Multi-pass membrane protein</topology>
    </subcellularLocation>
</comment>
<feature type="region of interest" description="Disordered" evidence="5">
    <location>
        <begin position="1"/>
        <end position="46"/>
    </location>
</feature>
<feature type="transmembrane region" description="Helical" evidence="6">
    <location>
        <begin position="388"/>
        <end position="409"/>
    </location>
</feature>
<evidence type="ECO:0000256" key="2">
    <source>
        <dbReference type="ARBA" id="ARBA00022692"/>
    </source>
</evidence>
<keyword evidence="2 6" id="KW-0812">Transmembrane</keyword>
<dbReference type="GO" id="GO:0035348">
    <property type="term" value="P:acetyl-CoA transmembrane transport"/>
    <property type="evidence" value="ECO:0007669"/>
    <property type="project" value="InterPro"/>
</dbReference>
<dbReference type="GO" id="GO:0008521">
    <property type="term" value="F:acetyl-CoA transmembrane transporter activity"/>
    <property type="evidence" value="ECO:0007669"/>
    <property type="project" value="InterPro"/>
</dbReference>
<proteinExistence type="predicted"/>
<reference evidence="7" key="1">
    <citation type="submission" date="2021-02" db="EMBL/GenBank/DDBJ databases">
        <authorList>
            <person name="Palmer J.M."/>
        </authorList>
    </citation>
    <scope>NUCLEOTIDE SEQUENCE</scope>
    <source>
        <strain evidence="7">SCRP23</strain>
    </source>
</reference>
<dbReference type="PANTHER" id="PTHR12778">
    <property type="entry name" value="SOLUTE CARRIER FAMILY 33 ACETYL-COA TRANSPORTER -RELATED"/>
    <property type="match status" value="1"/>
</dbReference>
<feature type="transmembrane region" description="Helical" evidence="6">
    <location>
        <begin position="155"/>
        <end position="177"/>
    </location>
</feature>
<organism evidence="7 8">
    <name type="scientific">Phytophthora boehmeriae</name>
    <dbReference type="NCBI Taxonomy" id="109152"/>
    <lineage>
        <taxon>Eukaryota</taxon>
        <taxon>Sar</taxon>
        <taxon>Stramenopiles</taxon>
        <taxon>Oomycota</taxon>
        <taxon>Peronosporomycetes</taxon>
        <taxon>Peronosporales</taxon>
        <taxon>Peronosporaceae</taxon>
        <taxon>Phytophthora</taxon>
    </lineage>
</organism>
<keyword evidence="8" id="KW-1185">Reference proteome</keyword>
<dbReference type="Proteomes" id="UP000693981">
    <property type="component" value="Unassembled WGS sequence"/>
</dbReference>
<dbReference type="Pfam" id="PF13000">
    <property type="entry name" value="Acatn"/>
    <property type="match status" value="3"/>
</dbReference>
<keyword evidence="3 6" id="KW-1133">Transmembrane helix</keyword>
<feature type="transmembrane region" description="Helical" evidence="6">
    <location>
        <begin position="234"/>
        <end position="258"/>
    </location>
</feature>
<keyword evidence="4 6" id="KW-0472">Membrane</keyword>
<accession>A0A8T1X0I3</accession>
<dbReference type="EMBL" id="JAGDFL010000048">
    <property type="protein sequence ID" value="KAG7399657.1"/>
    <property type="molecule type" value="Genomic_DNA"/>
</dbReference>
<name>A0A8T1X0I3_9STRA</name>
<feature type="transmembrane region" description="Helical" evidence="6">
    <location>
        <begin position="354"/>
        <end position="376"/>
    </location>
</feature>
<dbReference type="InterPro" id="IPR024371">
    <property type="entry name" value="AcetylCoA_trans_1-like"/>
</dbReference>
<feature type="transmembrane region" description="Helical" evidence="6">
    <location>
        <begin position="324"/>
        <end position="342"/>
    </location>
</feature>
<dbReference type="OrthoDB" id="6415790at2759"/>
<evidence type="ECO:0000313" key="8">
    <source>
        <dbReference type="Proteomes" id="UP000693981"/>
    </source>
</evidence>
<feature type="transmembrane region" description="Helical" evidence="6">
    <location>
        <begin position="499"/>
        <end position="518"/>
    </location>
</feature>
<dbReference type="AlphaFoldDB" id="A0A8T1X0I3"/>
<feature type="compositionally biased region" description="Low complexity" evidence="5">
    <location>
        <begin position="17"/>
        <end position="40"/>
    </location>
</feature>
<evidence type="ECO:0000256" key="3">
    <source>
        <dbReference type="ARBA" id="ARBA00022989"/>
    </source>
</evidence>
<sequence length="539" mass="59814">MSSLRQRKGGSSDNGVASASSTDRSSSPASSDTSPSSADAVEAKKQDDEVNDWPSILLLLLLYTLQGIPMGLSSSIPFILQEKVGYGDQATFSLVSWPFSLKLLWAPFVDSLYSERFGRRKSWLIPVQFICAALMVVGSWFMNDLLGEGEGQTPHVIYLTVFFFVLYFMMATQDIAVDGWAITMLSEKNVGHASTCNTVGQTVGYFVAYVGFLALNDPATCNSYLRTEPEDEGLVSLPGFMSFWGWIMFFTTLGVWLFKHEKPEDHGSERLTIAQTYKEMYSVMRLPSVISLSVVLLTSKIGFAAAESVASLKLVEYGMKKEKLALLTPILIPLGIIIPVMIGRYIKPTQPLNLFLWGYPVRLVVGLLYAGIVYITPMAMAQDESSHFVFYAIILAVGALHELAANMMYVPQMAFYARISDPSIGGTYMTFLNTVTNLGSKWPNSLSLAVVDHLTTRECLGGYFHDEVLAIGSRTCSDAVEREICTEAGGECLIVRDGFYVETVICLVIGFAWFLFFFRRIQYLQNLKIDKWRVNATAD</sequence>